<dbReference type="EMBL" id="JBHMBE010000001">
    <property type="protein sequence ID" value="MFB9644881.1"/>
    <property type="molecule type" value="Genomic_DNA"/>
</dbReference>
<feature type="region of interest" description="Disordered" evidence="1">
    <location>
        <begin position="157"/>
        <end position="176"/>
    </location>
</feature>
<evidence type="ECO:0000256" key="1">
    <source>
        <dbReference type="SAM" id="MobiDB-lite"/>
    </source>
</evidence>
<feature type="compositionally biased region" description="Basic and acidic residues" evidence="1">
    <location>
        <begin position="158"/>
        <end position="167"/>
    </location>
</feature>
<gene>
    <name evidence="2" type="ORF">ACFFPJ_03610</name>
</gene>
<reference evidence="2 3" key="1">
    <citation type="submission" date="2024-09" db="EMBL/GenBank/DDBJ databases">
        <authorList>
            <person name="Sun Q."/>
            <person name="Mori K."/>
        </authorList>
    </citation>
    <scope>NUCLEOTIDE SEQUENCE [LARGE SCALE GENOMIC DNA]</scope>
    <source>
        <strain evidence="2 3">JCM 1342</strain>
    </source>
</reference>
<dbReference type="Gene3D" id="2.50.20.10">
    <property type="entry name" value="Lipoprotein localisation LolA/LolB/LppX"/>
    <property type="match status" value="1"/>
</dbReference>
<dbReference type="InterPro" id="IPR029046">
    <property type="entry name" value="LolA/LolB/LppX"/>
</dbReference>
<evidence type="ECO:0000313" key="2">
    <source>
        <dbReference type="EMBL" id="MFB9644881.1"/>
    </source>
</evidence>
<accession>A0ABV5SZN0</accession>
<dbReference type="SUPFAM" id="SSF89392">
    <property type="entry name" value="Prokaryotic lipoproteins and lipoprotein localization factors"/>
    <property type="match status" value="1"/>
</dbReference>
<keyword evidence="3" id="KW-1185">Reference proteome</keyword>
<keyword evidence="2" id="KW-0449">Lipoprotein</keyword>
<comment type="caution">
    <text evidence="2">The sequence shown here is derived from an EMBL/GenBank/DDBJ whole genome shotgun (WGS) entry which is preliminary data.</text>
</comment>
<dbReference type="Proteomes" id="UP001589611">
    <property type="component" value="Unassembled WGS sequence"/>
</dbReference>
<dbReference type="InterPro" id="IPR052944">
    <property type="entry name" value="Sporulation_related"/>
</dbReference>
<protein>
    <submittedName>
        <fullName evidence="2">Outer membrane lipoprotein carrier protein LolA</fullName>
    </submittedName>
</protein>
<name>A0ABV5SZN0_9MICO</name>
<evidence type="ECO:0000313" key="3">
    <source>
        <dbReference type="Proteomes" id="UP001589611"/>
    </source>
</evidence>
<dbReference type="PANTHER" id="PTHR37507:SF2">
    <property type="entry name" value="SPORULATION PROTEIN YDCC"/>
    <property type="match status" value="1"/>
</dbReference>
<dbReference type="RefSeq" id="WP_344711674.1">
    <property type="nucleotide sequence ID" value="NZ_BAAAWH010000001.1"/>
</dbReference>
<dbReference type="PANTHER" id="PTHR37507">
    <property type="entry name" value="SPORULATION PROTEIN YDCC"/>
    <property type="match status" value="1"/>
</dbReference>
<organism evidence="2 3">
    <name type="scientific">Microbacterium terregens</name>
    <dbReference type="NCBI Taxonomy" id="69363"/>
    <lineage>
        <taxon>Bacteria</taxon>
        <taxon>Bacillati</taxon>
        <taxon>Actinomycetota</taxon>
        <taxon>Actinomycetes</taxon>
        <taxon>Micrococcales</taxon>
        <taxon>Microbacteriaceae</taxon>
        <taxon>Microbacterium</taxon>
    </lineage>
</organism>
<sequence>MSPAGRARALAWTAALAVPLVAGAVILVPMAASGAVDLPDKSPAELIEFAGASEVDALSGTIAQTSALGLPDLDALTGTSGSGDTGPAAPDVADLLALVTGTHTANVYLDGERARLQVLDPLAERNVYVDGEAGQAWYVDSETQTATRFTLPAGAEFEQGHSRREDSSADPAIPTPDRMLDDALARLDETTEVTVGTDARVAGRDVYELILTPRTADTLVGDVRFAIDGENGVALAASVSARGADEPAFEIAFTRVSFDAPDPSVFDFTPGEGIAVVDEELPLPAPEDSASRANPDAPIVSGKGWSAVVQLPGSNGTAELDAEQRALLEAVTTAVDGGRVLQTSLVSVLITDDGRMLAGAVPASRLVEAAQTGR</sequence>
<proteinExistence type="predicted"/>